<dbReference type="InterPro" id="IPR001279">
    <property type="entry name" value="Metallo-B-lactamas"/>
</dbReference>
<keyword evidence="1" id="KW-0472">Membrane</keyword>
<dbReference type="SMART" id="SM00849">
    <property type="entry name" value="Lactamase_B"/>
    <property type="match status" value="1"/>
</dbReference>
<keyword evidence="1" id="KW-1133">Transmembrane helix</keyword>
<reference evidence="4" key="1">
    <citation type="submission" date="2017-09" db="EMBL/GenBank/DDBJ databases">
        <title>Depth-based differentiation of microbial function through sediment-hosted aquifers and enrichment of novel symbionts in the deep terrestrial subsurface.</title>
        <authorList>
            <person name="Probst A.J."/>
            <person name="Ladd B."/>
            <person name="Jarett J.K."/>
            <person name="Geller-Mcgrath D.E."/>
            <person name="Sieber C.M.K."/>
            <person name="Emerson J.B."/>
            <person name="Anantharaman K."/>
            <person name="Thomas B.C."/>
            <person name="Malmstrom R."/>
            <person name="Stieglmeier M."/>
            <person name="Klingl A."/>
            <person name="Woyke T."/>
            <person name="Ryan C.M."/>
            <person name="Banfield J.F."/>
        </authorList>
    </citation>
    <scope>NUCLEOTIDE SEQUENCE [LARGE SCALE GENOMIC DNA]</scope>
</reference>
<protein>
    <submittedName>
        <fullName evidence="3">MBL fold metallo-hydrolase</fullName>
    </submittedName>
</protein>
<organism evidence="3 4">
    <name type="scientific">Candidatus Tagabacteria bacterium CG_4_9_14_0_2_um_filter_41_11</name>
    <dbReference type="NCBI Taxonomy" id="1975019"/>
    <lineage>
        <taxon>Bacteria</taxon>
        <taxon>Candidatus Tagaibacteriota</taxon>
    </lineage>
</organism>
<dbReference type="InterPro" id="IPR036866">
    <property type="entry name" value="RibonucZ/Hydroxyglut_hydro"/>
</dbReference>
<dbReference type="Proteomes" id="UP000230228">
    <property type="component" value="Unassembled WGS sequence"/>
</dbReference>
<dbReference type="CDD" id="cd07731">
    <property type="entry name" value="ComA-like_MBL-fold"/>
    <property type="match status" value="1"/>
</dbReference>
<dbReference type="InterPro" id="IPR052159">
    <property type="entry name" value="Competence_DNA_uptake"/>
</dbReference>
<dbReference type="Gene3D" id="3.60.15.10">
    <property type="entry name" value="Ribonuclease Z/Hydroxyacylglutathione hydrolase-like"/>
    <property type="match status" value="1"/>
</dbReference>
<dbReference type="EMBL" id="PFSH01000028">
    <property type="protein sequence ID" value="PJC25124.1"/>
    <property type="molecule type" value="Genomic_DNA"/>
</dbReference>
<evidence type="ECO:0000259" key="2">
    <source>
        <dbReference type="SMART" id="SM00849"/>
    </source>
</evidence>
<keyword evidence="3" id="KW-0378">Hydrolase</keyword>
<sequence>MLWIKNNFKYLIVIILLGATVLVWYAVFAESRSGLTVAFLDVGQGDAIFIQAENGNQILLDGGPNKATLNQLSKVMPFYDRSIDMVIASHPDSDHISGLIEVLKRYKVYSAMEPGTKSDNVVYQEFENLVKEKNIQDIFAGRDMRVNLDNGLYLDILLPVVDPENLDPHAGMLVIRLVYGKNSFLLTGDMEKSLEGYLVFLEGHNLKTDVLKVGHHGSRTSTSEVLLGFSAPEYAVISVGKDNQYGHPHKETLDILNKFQIPILRTDESGMIKIKSDGEQIFIY</sequence>
<gene>
    <name evidence="3" type="ORF">CO056_02030</name>
</gene>
<evidence type="ECO:0000313" key="3">
    <source>
        <dbReference type="EMBL" id="PJC25124.1"/>
    </source>
</evidence>
<feature type="transmembrane region" description="Helical" evidence="1">
    <location>
        <begin position="7"/>
        <end position="27"/>
    </location>
</feature>
<dbReference type="AlphaFoldDB" id="A0A2M8EQW1"/>
<dbReference type="SUPFAM" id="SSF56281">
    <property type="entry name" value="Metallo-hydrolase/oxidoreductase"/>
    <property type="match status" value="1"/>
</dbReference>
<proteinExistence type="predicted"/>
<dbReference type="GO" id="GO:0016787">
    <property type="term" value="F:hydrolase activity"/>
    <property type="evidence" value="ECO:0007669"/>
    <property type="project" value="UniProtKB-KW"/>
</dbReference>
<keyword evidence="1" id="KW-0812">Transmembrane</keyword>
<feature type="domain" description="Metallo-beta-lactamase" evidence="2">
    <location>
        <begin position="44"/>
        <end position="241"/>
    </location>
</feature>
<evidence type="ECO:0000313" key="4">
    <source>
        <dbReference type="Proteomes" id="UP000230228"/>
    </source>
</evidence>
<comment type="caution">
    <text evidence="3">The sequence shown here is derived from an EMBL/GenBank/DDBJ whole genome shotgun (WGS) entry which is preliminary data.</text>
</comment>
<evidence type="ECO:0000256" key="1">
    <source>
        <dbReference type="SAM" id="Phobius"/>
    </source>
</evidence>
<name>A0A2M8EQW1_9BACT</name>
<dbReference type="PANTHER" id="PTHR30619">
    <property type="entry name" value="DNA INTERNALIZATION/COMPETENCE PROTEIN COMEC/REC2"/>
    <property type="match status" value="1"/>
</dbReference>
<accession>A0A2M8EQW1</accession>
<dbReference type="PANTHER" id="PTHR30619:SF1">
    <property type="entry name" value="RECOMBINATION PROTEIN 2"/>
    <property type="match status" value="1"/>
</dbReference>
<dbReference type="InterPro" id="IPR035681">
    <property type="entry name" value="ComA-like_MBL"/>
</dbReference>
<dbReference type="Pfam" id="PF00753">
    <property type="entry name" value="Lactamase_B"/>
    <property type="match status" value="1"/>
</dbReference>